<evidence type="ECO:0000313" key="1">
    <source>
        <dbReference type="EMBL" id="KAF3436015.1"/>
    </source>
</evidence>
<name>A0A8K0GVQ9_9ROSA</name>
<organism evidence="1 2">
    <name type="scientific">Rhamnella rubrinervis</name>
    <dbReference type="NCBI Taxonomy" id="2594499"/>
    <lineage>
        <taxon>Eukaryota</taxon>
        <taxon>Viridiplantae</taxon>
        <taxon>Streptophyta</taxon>
        <taxon>Embryophyta</taxon>
        <taxon>Tracheophyta</taxon>
        <taxon>Spermatophyta</taxon>
        <taxon>Magnoliopsida</taxon>
        <taxon>eudicotyledons</taxon>
        <taxon>Gunneridae</taxon>
        <taxon>Pentapetalae</taxon>
        <taxon>rosids</taxon>
        <taxon>fabids</taxon>
        <taxon>Rosales</taxon>
        <taxon>Rhamnaceae</taxon>
        <taxon>rhamnoid group</taxon>
        <taxon>Rhamneae</taxon>
        <taxon>Rhamnella</taxon>
    </lineage>
</organism>
<dbReference type="Proteomes" id="UP000796880">
    <property type="component" value="Unassembled WGS sequence"/>
</dbReference>
<reference evidence="1" key="1">
    <citation type="submission" date="2020-03" db="EMBL/GenBank/DDBJ databases">
        <title>A high-quality chromosome-level genome assembly of a woody plant with both climbing and erect habits, Rhamnella rubrinervis.</title>
        <authorList>
            <person name="Lu Z."/>
            <person name="Yang Y."/>
            <person name="Zhu X."/>
            <person name="Sun Y."/>
        </authorList>
    </citation>
    <scope>NUCLEOTIDE SEQUENCE</scope>
    <source>
        <strain evidence="1">BYM</strain>
        <tissue evidence="1">Leaf</tissue>
    </source>
</reference>
<sequence>MAPKKNPHGKDSIIAAKIEASEKVSIPAAETDQPWHKPKAGSVFPKKRRLVKSLMLKFIFNPDPHGKDSIIGAKTETWEKVVEKVTIPAAETDQPWHKPKAGSLFPKKRRLVKSLMLKFMFNPDPHGKGITIVAKTETWEKVVEKVTIPAAETDQPRHKPKVGSLFPKERRSIKSLMLKFIFNPGRVSDSRGRPPSG</sequence>
<gene>
    <name evidence="1" type="ORF">FNV43_RR23107</name>
</gene>
<keyword evidence="2" id="KW-1185">Reference proteome</keyword>
<protein>
    <submittedName>
        <fullName evidence="1">Uncharacterized protein</fullName>
    </submittedName>
</protein>
<accession>A0A8K0GVQ9</accession>
<comment type="caution">
    <text evidence="1">The sequence shown here is derived from an EMBL/GenBank/DDBJ whole genome shotgun (WGS) entry which is preliminary data.</text>
</comment>
<evidence type="ECO:0000313" key="2">
    <source>
        <dbReference type="Proteomes" id="UP000796880"/>
    </source>
</evidence>
<dbReference type="AlphaFoldDB" id="A0A8K0GVQ9"/>
<dbReference type="EMBL" id="VOIH02000010">
    <property type="protein sequence ID" value="KAF3436015.1"/>
    <property type="molecule type" value="Genomic_DNA"/>
</dbReference>
<proteinExistence type="predicted"/>
<dbReference type="OrthoDB" id="1057637at2759"/>